<dbReference type="Pfam" id="PF13932">
    <property type="entry name" value="SAM_GIDA_C"/>
    <property type="match status" value="1"/>
</dbReference>
<comment type="cofactor">
    <cofactor evidence="1">
        <name>FAD</name>
        <dbReference type="ChEBI" id="CHEBI:57692"/>
    </cofactor>
</comment>
<comment type="subunit">
    <text evidence="6">Homodimer. Heterotetramer of two MnmE and two MnmG subunits.</text>
</comment>
<dbReference type="Pfam" id="PF21680">
    <property type="entry name" value="GIDA_C_1st"/>
    <property type="match status" value="1"/>
</dbReference>
<dbReference type="Gene3D" id="1.10.150.570">
    <property type="entry name" value="GidA associated domain, C-terminal subdomain"/>
    <property type="match status" value="1"/>
</dbReference>
<dbReference type="InterPro" id="IPR002218">
    <property type="entry name" value="MnmG-rel"/>
</dbReference>
<dbReference type="InterPro" id="IPR044920">
    <property type="entry name" value="MnmG_C_subdom_sf"/>
</dbReference>
<keyword evidence="4" id="KW-0819">tRNA processing</keyword>
<sequence length="146" mass="16362">MLQFIPSEVNETLTAINAPPVSENISLEQLLKRPEIVYNLIKTLSPPEKTLAPDIENQVEIQVKYEGYIFKQIEMAEKLKKLEGKKIPDNFDYASVNGLSTEVLEKLQKIMPANIGQAGRIQGITPAALSLMLISREKSRRQEAIA</sequence>
<evidence type="ECO:0000256" key="2">
    <source>
        <dbReference type="ARBA" id="ARBA00007653"/>
    </source>
</evidence>
<dbReference type="GO" id="GO:0030488">
    <property type="term" value="P:tRNA methylation"/>
    <property type="evidence" value="ECO:0007669"/>
    <property type="project" value="TreeGrafter"/>
</dbReference>
<evidence type="ECO:0000256" key="3">
    <source>
        <dbReference type="ARBA" id="ARBA00022630"/>
    </source>
</evidence>
<dbReference type="PANTHER" id="PTHR11806">
    <property type="entry name" value="GLUCOSE INHIBITED DIVISION PROTEIN A"/>
    <property type="match status" value="1"/>
</dbReference>
<dbReference type="Proteomes" id="UP000569018">
    <property type="component" value="Unassembled WGS sequence"/>
</dbReference>
<dbReference type="EMBL" id="BLSD01000418">
    <property type="protein sequence ID" value="GFP40721.1"/>
    <property type="molecule type" value="Genomic_DNA"/>
</dbReference>
<name>A0A6V8QD56_9ACTN</name>
<dbReference type="GO" id="GO:0002098">
    <property type="term" value="P:tRNA wobble uridine modification"/>
    <property type="evidence" value="ECO:0007669"/>
    <property type="project" value="TreeGrafter"/>
</dbReference>
<evidence type="ECO:0000313" key="9">
    <source>
        <dbReference type="Proteomes" id="UP000569018"/>
    </source>
</evidence>
<dbReference type="Gene3D" id="1.10.10.1800">
    <property type="entry name" value="tRNA uridine 5-carboxymethylaminomethyl modification enzyme MnmG/GidA"/>
    <property type="match status" value="1"/>
</dbReference>
<organism evidence="8 9">
    <name type="scientific">Candidatus Hakubella thermalkaliphila</name>
    <dbReference type="NCBI Taxonomy" id="2754717"/>
    <lineage>
        <taxon>Bacteria</taxon>
        <taxon>Bacillati</taxon>
        <taxon>Actinomycetota</taxon>
        <taxon>Actinomycetota incertae sedis</taxon>
        <taxon>Candidatus Hakubellales</taxon>
        <taxon>Candidatus Hakubellaceae</taxon>
        <taxon>Candidatus Hakubella</taxon>
    </lineage>
</organism>
<accession>A0A6V8QD56</accession>
<protein>
    <submittedName>
        <fullName evidence="8">tRNA uridine 5-carboxymethylaminomethyl modification enzyme</fullName>
    </submittedName>
</protein>
<feature type="domain" description="tRNA uridine 5-carboxymethylaminomethyl modification enzyme C-terminal subdomain" evidence="7">
    <location>
        <begin position="63"/>
        <end position="134"/>
    </location>
</feature>
<dbReference type="AlphaFoldDB" id="A0A6V8QD56"/>
<dbReference type="RefSeq" id="WP_176236475.1">
    <property type="nucleotide sequence ID" value="NZ_BLSD01000418.1"/>
</dbReference>
<dbReference type="GO" id="GO:0050660">
    <property type="term" value="F:flavin adenine dinucleotide binding"/>
    <property type="evidence" value="ECO:0007669"/>
    <property type="project" value="InterPro"/>
</dbReference>
<evidence type="ECO:0000256" key="5">
    <source>
        <dbReference type="ARBA" id="ARBA00022827"/>
    </source>
</evidence>
<dbReference type="InterPro" id="IPR049312">
    <property type="entry name" value="GIDA_C_N"/>
</dbReference>
<evidence type="ECO:0000256" key="4">
    <source>
        <dbReference type="ARBA" id="ARBA00022694"/>
    </source>
</evidence>
<dbReference type="SMART" id="SM01228">
    <property type="entry name" value="GIDA_assoc_3"/>
    <property type="match status" value="1"/>
</dbReference>
<evidence type="ECO:0000256" key="6">
    <source>
        <dbReference type="ARBA" id="ARBA00025948"/>
    </source>
</evidence>
<proteinExistence type="inferred from homology"/>
<evidence type="ECO:0000313" key="8">
    <source>
        <dbReference type="EMBL" id="GFP40721.1"/>
    </source>
</evidence>
<comment type="similarity">
    <text evidence="2">Belongs to the MnmG family.</text>
</comment>
<evidence type="ECO:0000256" key="1">
    <source>
        <dbReference type="ARBA" id="ARBA00001974"/>
    </source>
</evidence>
<gene>
    <name evidence="8" type="ORF">HKBW3S47_02418</name>
</gene>
<dbReference type="GO" id="GO:0005829">
    <property type="term" value="C:cytosol"/>
    <property type="evidence" value="ECO:0007669"/>
    <property type="project" value="TreeGrafter"/>
</dbReference>
<evidence type="ECO:0000259" key="7">
    <source>
        <dbReference type="SMART" id="SM01228"/>
    </source>
</evidence>
<dbReference type="PANTHER" id="PTHR11806:SF0">
    <property type="entry name" value="PROTEIN MTO1 HOMOLOG, MITOCHONDRIAL"/>
    <property type="match status" value="1"/>
</dbReference>
<keyword evidence="5" id="KW-0274">FAD</keyword>
<reference evidence="8 9" key="1">
    <citation type="journal article" date="2020" name="Front. Microbiol.">
        <title>Single-cell genomics of novel Actinobacteria with the Wood-Ljungdahl pathway discovered in a serpentinizing system.</title>
        <authorList>
            <person name="Merino N."/>
            <person name="Kawai M."/>
            <person name="Boyd E.S."/>
            <person name="Colman D.R."/>
            <person name="McGlynn S.E."/>
            <person name="Nealson K.H."/>
            <person name="Kurokawa K."/>
            <person name="Hongoh Y."/>
        </authorList>
    </citation>
    <scope>NUCLEOTIDE SEQUENCE [LARGE SCALE GENOMIC DNA]</scope>
    <source>
        <strain evidence="8 9">S47</strain>
    </source>
</reference>
<dbReference type="InterPro" id="IPR026904">
    <property type="entry name" value="MnmG_C"/>
</dbReference>
<keyword evidence="3" id="KW-0285">Flavoprotein</keyword>
<comment type="caution">
    <text evidence="8">The sequence shown here is derived from an EMBL/GenBank/DDBJ whole genome shotgun (WGS) entry which is preliminary data.</text>
</comment>
<dbReference type="InterPro" id="IPR047001">
    <property type="entry name" value="MnmG_C_subdom"/>
</dbReference>
<dbReference type="FunFam" id="1.10.150.570:FF:000001">
    <property type="entry name" value="tRNA uridine 5-carboxymethylaminomethyl modification enzyme MnmG"/>
    <property type="match status" value="1"/>
</dbReference>